<dbReference type="GO" id="GO:0016757">
    <property type="term" value="F:glycosyltransferase activity"/>
    <property type="evidence" value="ECO:0007669"/>
    <property type="project" value="UniProtKB-KW"/>
</dbReference>
<feature type="domain" description="Glycosyltransferase subfamily 4-like N-terminal" evidence="4">
    <location>
        <begin position="28"/>
        <end position="153"/>
    </location>
</feature>
<dbReference type="OrthoDB" id="9813214at2"/>
<evidence type="ECO:0000313" key="6">
    <source>
        <dbReference type="Proteomes" id="UP000199427"/>
    </source>
</evidence>
<keyword evidence="1" id="KW-0328">Glycosyltransferase</keyword>
<evidence type="ECO:0000256" key="1">
    <source>
        <dbReference type="ARBA" id="ARBA00022676"/>
    </source>
</evidence>
<name>A0A1H9IRR2_9BACI</name>
<proteinExistence type="predicted"/>
<keyword evidence="2 5" id="KW-0808">Transferase</keyword>
<dbReference type="Proteomes" id="UP000199427">
    <property type="component" value="Unassembled WGS sequence"/>
</dbReference>
<feature type="domain" description="Glycosyl transferase family 1" evidence="3">
    <location>
        <begin position="252"/>
        <end position="349"/>
    </location>
</feature>
<dbReference type="InterPro" id="IPR001296">
    <property type="entry name" value="Glyco_trans_1"/>
</dbReference>
<dbReference type="EMBL" id="FOES01000026">
    <property type="protein sequence ID" value="SEQ77095.1"/>
    <property type="molecule type" value="Genomic_DNA"/>
</dbReference>
<organism evidence="5 6">
    <name type="scientific">Piscibacillus halophilus</name>
    <dbReference type="NCBI Taxonomy" id="571933"/>
    <lineage>
        <taxon>Bacteria</taxon>
        <taxon>Bacillati</taxon>
        <taxon>Bacillota</taxon>
        <taxon>Bacilli</taxon>
        <taxon>Bacillales</taxon>
        <taxon>Bacillaceae</taxon>
        <taxon>Piscibacillus</taxon>
    </lineage>
</organism>
<keyword evidence="6" id="KW-1185">Reference proteome</keyword>
<dbReference type="AlphaFoldDB" id="A0A1H9IRR2"/>
<evidence type="ECO:0000313" key="5">
    <source>
        <dbReference type="EMBL" id="SEQ77095.1"/>
    </source>
</evidence>
<dbReference type="PANTHER" id="PTHR12526:SF629">
    <property type="entry name" value="TEICHURONIC ACID BIOSYNTHESIS GLYCOSYLTRANSFERASE TUAH-RELATED"/>
    <property type="match status" value="1"/>
</dbReference>
<reference evidence="5 6" key="1">
    <citation type="submission" date="2016-10" db="EMBL/GenBank/DDBJ databases">
        <authorList>
            <person name="de Groot N.N."/>
        </authorList>
    </citation>
    <scope>NUCLEOTIDE SEQUENCE [LARGE SCALE GENOMIC DNA]</scope>
    <source>
        <strain evidence="5 6">DSM 21633</strain>
    </source>
</reference>
<sequence length="373" mass="44007">MRSSKKVVHLTSVHHPYDPRIYHKECLSLHEAGYDVTLIAQEAPEGQKETPIKHIPINSYSSKLKRMIQGSWEVYRIAKKEKADVYHFHDPELMMIAWLLKNKRNTVVYDIHEDFVTSLIKKDYLKKSIKRLIKISFRTIEGFFTKNFKKVLAEKYYSEIYPEGHWVLNYPTVNEQFLQHDRSNQPIEKKLLYTGNVDVQRGAHIHPEIPNIHQEVEVHFIGKCPSRYANEMKEIAGDHQDRIHITGIDRFVEKEDIEQAYLSRNWLAGIALFPPTEHYLKKELTKFFEYMNAGLPIICSNFDRWKEFIDQYQCGIAVDPYDETAIHDAIEYLIQNPNEARQMGLNGKKAVQEQLNWQTQANRLIELYDEWTT</sequence>
<evidence type="ECO:0000259" key="4">
    <source>
        <dbReference type="Pfam" id="PF13439"/>
    </source>
</evidence>
<dbReference type="InterPro" id="IPR028098">
    <property type="entry name" value="Glyco_trans_4-like_N"/>
</dbReference>
<dbReference type="STRING" id="571933.SAMN05216362_12615"/>
<protein>
    <submittedName>
        <fullName evidence="5">Glycosyltransferase involved in cell wall bisynthesis</fullName>
    </submittedName>
</protein>
<gene>
    <name evidence="5" type="ORF">SAMN05216362_12615</name>
</gene>
<dbReference type="Gene3D" id="3.40.50.2000">
    <property type="entry name" value="Glycogen Phosphorylase B"/>
    <property type="match status" value="2"/>
</dbReference>
<dbReference type="SUPFAM" id="SSF53756">
    <property type="entry name" value="UDP-Glycosyltransferase/glycogen phosphorylase"/>
    <property type="match status" value="1"/>
</dbReference>
<evidence type="ECO:0000256" key="2">
    <source>
        <dbReference type="ARBA" id="ARBA00022679"/>
    </source>
</evidence>
<dbReference type="PANTHER" id="PTHR12526">
    <property type="entry name" value="GLYCOSYLTRANSFERASE"/>
    <property type="match status" value="1"/>
</dbReference>
<accession>A0A1H9IRR2</accession>
<dbReference type="Pfam" id="PF00534">
    <property type="entry name" value="Glycos_transf_1"/>
    <property type="match status" value="1"/>
</dbReference>
<dbReference type="RefSeq" id="WP_091774253.1">
    <property type="nucleotide sequence ID" value="NZ_CAESCL010000030.1"/>
</dbReference>
<evidence type="ECO:0000259" key="3">
    <source>
        <dbReference type="Pfam" id="PF00534"/>
    </source>
</evidence>
<dbReference type="Pfam" id="PF13439">
    <property type="entry name" value="Glyco_transf_4"/>
    <property type="match status" value="1"/>
</dbReference>